<feature type="region of interest" description="Disordered" evidence="1">
    <location>
        <begin position="1"/>
        <end position="37"/>
    </location>
</feature>
<name>A0AAV5UYG1_9BILA</name>
<dbReference type="Proteomes" id="UP001432322">
    <property type="component" value="Unassembled WGS sequence"/>
</dbReference>
<keyword evidence="3" id="KW-1185">Reference proteome</keyword>
<organism evidence="2 3">
    <name type="scientific">Pristionchus fissidentatus</name>
    <dbReference type="NCBI Taxonomy" id="1538716"/>
    <lineage>
        <taxon>Eukaryota</taxon>
        <taxon>Metazoa</taxon>
        <taxon>Ecdysozoa</taxon>
        <taxon>Nematoda</taxon>
        <taxon>Chromadorea</taxon>
        <taxon>Rhabditida</taxon>
        <taxon>Rhabditina</taxon>
        <taxon>Diplogasteromorpha</taxon>
        <taxon>Diplogasteroidea</taxon>
        <taxon>Neodiplogasteridae</taxon>
        <taxon>Pristionchus</taxon>
    </lineage>
</organism>
<reference evidence="2" key="1">
    <citation type="submission" date="2023-10" db="EMBL/GenBank/DDBJ databases">
        <title>Genome assembly of Pristionchus species.</title>
        <authorList>
            <person name="Yoshida K."/>
            <person name="Sommer R.J."/>
        </authorList>
    </citation>
    <scope>NUCLEOTIDE SEQUENCE</scope>
    <source>
        <strain evidence="2">RS5133</strain>
    </source>
</reference>
<proteinExistence type="predicted"/>
<gene>
    <name evidence="2" type="ORF">PFISCL1PPCAC_2909</name>
</gene>
<accession>A0AAV5UYG1</accession>
<evidence type="ECO:0000313" key="2">
    <source>
        <dbReference type="EMBL" id="GMT11612.1"/>
    </source>
</evidence>
<feature type="compositionally biased region" description="Acidic residues" evidence="1">
    <location>
        <begin position="78"/>
        <end position="89"/>
    </location>
</feature>
<feature type="compositionally biased region" description="Acidic residues" evidence="1">
    <location>
        <begin position="56"/>
        <end position="71"/>
    </location>
</feature>
<feature type="non-terminal residue" evidence="2">
    <location>
        <position position="141"/>
    </location>
</feature>
<dbReference type="EMBL" id="BTSY01000001">
    <property type="protein sequence ID" value="GMT11612.1"/>
    <property type="molecule type" value="Genomic_DNA"/>
</dbReference>
<feature type="compositionally biased region" description="Polar residues" evidence="1">
    <location>
        <begin position="1"/>
        <end position="17"/>
    </location>
</feature>
<protein>
    <submittedName>
        <fullName evidence="2">Uncharacterized protein</fullName>
    </submittedName>
</protein>
<sequence length="141" mass="16206">NFSMNSILACNSNSSGDDSFEMIESSPNVNEDGMKGIQREKKVVVSDLEKMSKEWEDSDVETAIGIDDDEEMERREIEEEEERGGENDDVTNSARRVHIKLEKMLMQKFGSNDVKKLVGLDLEKIKKNLMKARKEEEEEEE</sequence>
<evidence type="ECO:0000256" key="1">
    <source>
        <dbReference type="SAM" id="MobiDB-lite"/>
    </source>
</evidence>
<feature type="non-terminal residue" evidence="2">
    <location>
        <position position="1"/>
    </location>
</feature>
<evidence type="ECO:0000313" key="3">
    <source>
        <dbReference type="Proteomes" id="UP001432322"/>
    </source>
</evidence>
<dbReference type="AlphaFoldDB" id="A0AAV5UYG1"/>
<comment type="caution">
    <text evidence="2">The sequence shown here is derived from an EMBL/GenBank/DDBJ whole genome shotgun (WGS) entry which is preliminary data.</text>
</comment>
<feature type="region of interest" description="Disordered" evidence="1">
    <location>
        <begin position="54"/>
        <end position="94"/>
    </location>
</feature>